<dbReference type="OrthoDB" id="2322499at2759"/>
<name>A0A0D2P2N3_HYPSF</name>
<reference evidence="3" key="1">
    <citation type="submission" date="2014-04" db="EMBL/GenBank/DDBJ databases">
        <title>Evolutionary Origins and Diversification of the Mycorrhizal Mutualists.</title>
        <authorList>
            <consortium name="DOE Joint Genome Institute"/>
            <consortium name="Mycorrhizal Genomics Consortium"/>
            <person name="Kohler A."/>
            <person name="Kuo A."/>
            <person name="Nagy L.G."/>
            <person name="Floudas D."/>
            <person name="Copeland A."/>
            <person name="Barry K.W."/>
            <person name="Cichocki N."/>
            <person name="Veneault-Fourrey C."/>
            <person name="LaButti K."/>
            <person name="Lindquist E.A."/>
            <person name="Lipzen A."/>
            <person name="Lundell T."/>
            <person name="Morin E."/>
            <person name="Murat C."/>
            <person name="Riley R."/>
            <person name="Ohm R."/>
            <person name="Sun H."/>
            <person name="Tunlid A."/>
            <person name="Henrissat B."/>
            <person name="Grigoriev I.V."/>
            <person name="Hibbett D.S."/>
            <person name="Martin F."/>
        </authorList>
    </citation>
    <scope>NUCLEOTIDE SEQUENCE [LARGE SCALE GENOMIC DNA]</scope>
    <source>
        <strain evidence="3">FD-334 SS-4</strain>
    </source>
</reference>
<organism evidence="2 3">
    <name type="scientific">Hypholoma sublateritium (strain FD-334 SS-4)</name>
    <dbReference type="NCBI Taxonomy" id="945553"/>
    <lineage>
        <taxon>Eukaryota</taxon>
        <taxon>Fungi</taxon>
        <taxon>Dikarya</taxon>
        <taxon>Basidiomycota</taxon>
        <taxon>Agaricomycotina</taxon>
        <taxon>Agaricomycetes</taxon>
        <taxon>Agaricomycetidae</taxon>
        <taxon>Agaricales</taxon>
        <taxon>Agaricineae</taxon>
        <taxon>Strophariaceae</taxon>
        <taxon>Hypholoma</taxon>
    </lineage>
</organism>
<dbReference type="CDD" id="cd09917">
    <property type="entry name" value="F-box_SF"/>
    <property type="match status" value="1"/>
</dbReference>
<evidence type="ECO:0000313" key="3">
    <source>
        <dbReference type="Proteomes" id="UP000054270"/>
    </source>
</evidence>
<keyword evidence="3" id="KW-1185">Reference proteome</keyword>
<evidence type="ECO:0000256" key="1">
    <source>
        <dbReference type="SAM" id="MobiDB-lite"/>
    </source>
</evidence>
<dbReference type="Proteomes" id="UP000054270">
    <property type="component" value="Unassembled WGS sequence"/>
</dbReference>
<evidence type="ECO:0008006" key="4">
    <source>
        <dbReference type="Google" id="ProtNLM"/>
    </source>
</evidence>
<protein>
    <recommendedName>
        <fullName evidence="4">F-box domain-containing protein</fullName>
    </recommendedName>
</protein>
<evidence type="ECO:0000313" key="2">
    <source>
        <dbReference type="EMBL" id="KJA25164.1"/>
    </source>
</evidence>
<proteinExistence type="predicted"/>
<dbReference type="AlphaFoldDB" id="A0A0D2P2N3"/>
<feature type="compositionally biased region" description="Low complexity" evidence="1">
    <location>
        <begin position="265"/>
        <end position="279"/>
    </location>
</feature>
<dbReference type="STRING" id="945553.A0A0D2P2N3"/>
<accession>A0A0D2P2N3</accession>
<dbReference type="EMBL" id="KN817533">
    <property type="protein sequence ID" value="KJA25164.1"/>
    <property type="molecule type" value="Genomic_DNA"/>
</dbReference>
<sequence length="279" mass="31479">MFTTFKSVYQGVSQSTQERITRLTDTRASAVLEGRASPRSFADLMEATPLELKLEHIYPLLDLADLVHLTQTSRELKDLLLAPYAQSVWRAARAKMRGLPECPDDLSEGQYADLLFGKGCHMCNSEKGEYTFWEVRLRMCYTCLSVEGRVISSYLRGSCYTRGIYPEELAPILPMVVHRSGNIVTYFTHSATATTTLQAYAAVFRRGDSKEAARWLSRTMEALEPLYAVRAAAHSSSTYLDYDCSMPKRARRGFMSSTGKRRWRTGTSSSGRRNGSCIW</sequence>
<feature type="region of interest" description="Disordered" evidence="1">
    <location>
        <begin position="255"/>
        <end position="279"/>
    </location>
</feature>
<gene>
    <name evidence="2" type="ORF">HYPSUDRAFT_440800</name>
</gene>